<protein>
    <submittedName>
        <fullName evidence="1">Uncharacterized protein</fullName>
    </submittedName>
</protein>
<gene>
    <name evidence="1" type="ORF">L9F63_009536</name>
</gene>
<proteinExistence type="predicted"/>
<reference evidence="1" key="1">
    <citation type="journal article" date="2023" name="IScience">
        <title>Live-bearing cockroach genome reveals convergent evolutionary mechanisms linked to viviparity in insects and beyond.</title>
        <authorList>
            <person name="Fouks B."/>
            <person name="Harrison M.C."/>
            <person name="Mikhailova A.A."/>
            <person name="Marchal E."/>
            <person name="English S."/>
            <person name="Carruthers M."/>
            <person name="Jennings E.C."/>
            <person name="Chiamaka E.L."/>
            <person name="Frigard R.A."/>
            <person name="Pippel M."/>
            <person name="Attardo G.M."/>
            <person name="Benoit J.B."/>
            <person name="Bornberg-Bauer E."/>
            <person name="Tobe S.S."/>
        </authorList>
    </citation>
    <scope>NUCLEOTIDE SEQUENCE</scope>
    <source>
        <strain evidence="1">Stay&amp;Tobe</strain>
    </source>
</reference>
<organism evidence="1 2">
    <name type="scientific">Diploptera punctata</name>
    <name type="common">Pacific beetle cockroach</name>
    <dbReference type="NCBI Taxonomy" id="6984"/>
    <lineage>
        <taxon>Eukaryota</taxon>
        <taxon>Metazoa</taxon>
        <taxon>Ecdysozoa</taxon>
        <taxon>Arthropoda</taxon>
        <taxon>Hexapoda</taxon>
        <taxon>Insecta</taxon>
        <taxon>Pterygota</taxon>
        <taxon>Neoptera</taxon>
        <taxon>Polyneoptera</taxon>
        <taxon>Dictyoptera</taxon>
        <taxon>Blattodea</taxon>
        <taxon>Blaberoidea</taxon>
        <taxon>Blaberidae</taxon>
        <taxon>Diplopterinae</taxon>
        <taxon>Diploptera</taxon>
    </lineage>
</organism>
<reference evidence="1" key="2">
    <citation type="submission" date="2023-05" db="EMBL/GenBank/DDBJ databases">
        <authorList>
            <person name="Fouks B."/>
        </authorList>
    </citation>
    <scope>NUCLEOTIDE SEQUENCE</scope>
    <source>
        <strain evidence="1">Stay&amp;Tobe</strain>
        <tissue evidence="1">Testes</tissue>
    </source>
</reference>
<dbReference type="EMBL" id="JASPKZ010000446">
    <property type="protein sequence ID" value="KAJ9600126.1"/>
    <property type="molecule type" value="Genomic_DNA"/>
</dbReference>
<accession>A0AAD8AJE1</accession>
<feature type="non-terminal residue" evidence="1">
    <location>
        <position position="1"/>
    </location>
</feature>
<keyword evidence="2" id="KW-1185">Reference proteome</keyword>
<dbReference type="Proteomes" id="UP001233999">
    <property type="component" value="Unassembled WGS sequence"/>
</dbReference>
<name>A0AAD8AJE1_DIPPU</name>
<sequence>MRQLDRYRRDGRRSSRYFLCTPILGGERRSVAKIKHKPGIDIETRMKVRNDEFLLYFACGASLLMLKYP</sequence>
<evidence type="ECO:0000313" key="1">
    <source>
        <dbReference type="EMBL" id="KAJ9600126.1"/>
    </source>
</evidence>
<evidence type="ECO:0000313" key="2">
    <source>
        <dbReference type="Proteomes" id="UP001233999"/>
    </source>
</evidence>
<dbReference type="AlphaFoldDB" id="A0AAD8AJE1"/>
<comment type="caution">
    <text evidence="1">The sequence shown here is derived from an EMBL/GenBank/DDBJ whole genome shotgun (WGS) entry which is preliminary data.</text>
</comment>